<keyword evidence="7" id="KW-0547">Nucleotide-binding</keyword>
<comment type="caution">
    <text evidence="17">The sequence shown here is derived from an EMBL/GenBank/DDBJ whole genome shotgun (WGS) entry which is preliminary data.</text>
</comment>
<evidence type="ECO:0000256" key="7">
    <source>
        <dbReference type="ARBA" id="ARBA00022741"/>
    </source>
</evidence>
<dbReference type="GO" id="GO:0005524">
    <property type="term" value="F:ATP binding"/>
    <property type="evidence" value="ECO:0007669"/>
    <property type="project" value="UniProtKB-KW"/>
</dbReference>
<keyword evidence="18" id="KW-1185">Reference proteome</keyword>
<evidence type="ECO:0000256" key="9">
    <source>
        <dbReference type="ARBA" id="ARBA00022840"/>
    </source>
</evidence>
<dbReference type="Pfam" id="PF00179">
    <property type="entry name" value="UQ_con"/>
    <property type="match status" value="1"/>
</dbReference>
<dbReference type="GO" id="GO:0043066">
    <property type="term" value="P:negative regulation of apoptotic process"/>
    <property type="evidence" value="ECO:0007669"/>
    <property type="project" value="TreeGrafter"/>
</dbReference>
<dbReference type="Proteomes" id="UP000499080">
    <property type="component" value="Unassembled WGS sequence"/>
</dbReference>
<dbReference type="PROSITE" id="PS50127">
    <property type="entry name" value="UBC_2"/>
    <property type="match status" value="1"/>
</dbReference>
<evidence type="ECO:0000256" key="15">
    <source>
        <dbReference type="SAM" id="MobiDB-lite"/>
    </source>
</evidence>
<keyword evidence="9" id="KW-0067">ATP-binding</keyword>
<evidence type="ECO:0000256" key="4">
    <source>
        <dbReference type="ARBA" id="ARBA00022490"/>
    </source>
</evidence>
<dbReference type="GO" id="GO:0061631">
    <property type="term" value="F:ubiquitin conjugating enzyme activity"/>
    <property type="evidence" value="ECO:0007669"/>
    <property type="project" value="UniProtKB-EC"/>
</dbReference>
<evidence type="ECO:0000256" key="11">
    <source>
        <dbReference type="ARBA" id="ARBA00039894"/>
    </source>
</evidence>
<evidence type="ECO:0000256" key="1">
    <source>
        <dbReference type="ARBA" id="ARBA00004123"/>
    </source>
</evidence>
<keyword evidence="5" id="KW-0808">Transferase</keyword>
<dbReference type="Gene3D" id="3.10.110.10">
    <property type="entry name" value="Ubiquitin Conjugating Enzyme"/>
    <property type="match status" value="1"/>
</dbReference>
<evidence type="ECO:0000256" key="13">
    <source>
        <dbReference type="ARBA" id="ARBA00042316"/>
    </source>
</evidence>
<evidence type="ECO:0000256" key="8">
    <source>
        <dbReference type="ARBA" id="ARBA00022786"/>
    </source>
</evidence>
<dbReference type="InterPro" id="IPR016135">
    <property type="entry name" value="UBQ-conjugating_enzyme/RWD"/>
</dbReference>
<keyword evidence="8" id="KW-0833">Ubl conjugation pathway</keyword>
<evidence type="ECO:0000313" key="18">
    <source>
        <dbReference type="Proteomes" id="UP000499080"/>
    </source>
</evidence>
<name>A0A4Y2K534_ARAVE</name>
<gene>
    <name evidence="17" type="primary">Ube2z</name>
    <name evidence="17" type="ORF">AVEN_64077_1</name>
</gene>
<dbReference type="InterPro" id="IPR000608">
    <property type="entry name" value="UBC"/>
</dbReference>
<dbReference type="PANTHER" id="PTHR46116">
    <property type="entry name" value="(E3-INDEPENDENT) E2 UBIQUITIN-CONJUGATING ENZYME"/>
    <property type="match status" value="1"/>
</dbReference>
<dbReference type="OrthoDB" id="47801at2759"/>
<dbReference type="GO" id="GO:0006915">
    <property type="term" value="P:apoptotic process"/>
    <property type="evidence" value="ECO:0007669"/>
    <property type="project" value="UniProtKB-KW"/>
</dbReference>
<dbReference type="EC" id="2.3.2.23" evidence="3"/>
<evidence type="ECO:0000256" key="12">
    <source>
        <dbReference type="ARBA" id="ARBA00041798"/>
    </source>
</evidence>
<organism evidence="17 18">
    <name type="scientific">Araneus ventricosus</name>
    <name type="common">Orbweaver spider</name>
    <name type="synonym">Epeira ventricosa</name>
    <dbReference type="NCBI Taxonomy" id="182803"/>
    <lineage>
        <taxon>Eukaryota</taxon>
        <taxon>Metazoa</taxon>
        <taxon>Ecdysozoa</taxon>
        <taxon>Arthropoda</taxon>
        <taxon>Chelicerata</taxon>
        <taxon>Arachnida</taxon>
        <taxon>Araneae</taxon>
        <taxon>Araneomorphae</taxon>
        <taxon>Entelegynae</taxon>
        <taxon>Araneoidea</taxon>
        <taxon>Araneidae</taxon>
        <taxon>Araneus</taxon>
    </lineage>
</organism>
<feature type="region of interest" description="Disordered" evidence="15">
    <location>
        <begin position="215"/>
        <end position="235"/>
    </location>
</feature>
<dbReference type="GO" id="GO:0005737">
    <property type="term" value="C:cytoplasm"/>
    <property type="evidence" value="ECO:0007669"/>
    <property type="project" value="UniProtKB-SubCell"/>
</dbReference>
<dbReference type="PANTHER" id="PTHR46116:SF26">
    <property type="entry name" value="UBIQUITIN-CONJUGATING ENZYME E2 Z"/>
    <property type="match status" value="1"/>
</dbReference>
<evidence type="ECO:0000256" key="10">
    <source>
        <dbReference type="ARBA" id="ARBA00023242"/>
    </source>
</evidence>
<reference evidence="17 18" key="1">
    <citation type="journal article" date="2019" name="Sci. Rep.">
        <title>Orb-weaving spider Araneus ventricosus genome elucidates the spidroin gene catalogue.</title>
        <authorList>
            <person name="Kono N."/>
            <person name="Nakamura H."/>
            <person name="Ohtoshi R."/>
            <person name="Moran D.A.P."/>
            <person name="Shinohara A."/>
            <person name="Yoshida Y."/>
            <person name="Fujiwara M."/>
            <person name="Mori M."/>
            <person name="Tomita M."/>
            <person name="Arakawa K."/>
        </authorList>
    </citation>
    <scope>NUCLEOTIDE SEQUENCE [LARGE SCALE GENOMIC DNA]</scope>
</reference>
<evidence type="ECO:0000259" key="16">
    <source>
        <dbReference type="PROSITE" id="PS50127"/>
    </source>
</evidence>
<evidence type="ECO:0000313" key="17">
    <source>
        <dbReference type="EMBL" id="GBM96372.1"/>
    </source>
</evidence>
<dbReference type="GO" id="GO:0004869">
    <property type="term" value="F:cysteine-type endopeptidase inhibitor activity"/>
    <property type="evidence" value="ECO:0007669"/>
    <property type="project" value="TreeGrafter"/>
</dbReference>
<dbReference type="SUPFAM" id="SSF54495">
    <property type="entry name" value="UBC-like"/>
    <property type="match status" value="1"/>
</dbReference>
<evidence type="ECO:0000256" key="5">
    <source>
        <dbReference type="ARBA" id="ARBA00022679"/>
    </source>
</evidence>
<dbReference type="AlphaFoldDB" id="A0A4Y2K534"/>
<keyword evidence="4" id="KW-0963">Cytoplasm</keyword>
<sequence>MAESNEEGDVMVVNVSGTSSTVLSATFGFSESIRWDPTMSVDWGKETPSPQCLMRIKRDMMSIYNEPPPGMFIVPDESDMTLIHALLTGSFDTPYEGGFFYLLIRCPPDYPIRPPRERNPGDSARYNQIIKHETLRVAVCDMLEGNTGDSRNCPQPLRDIMEKSFPEFYDYYESCAKANLHLTKQPMMDPFGERRGKFDYTSILQRLQNIKAKLENKRPFPVEEAESQSDSSDSS</sequence>
<keyword evidence="6" id="KW-0053">Apoptosis</keyword>
<dbReference type="GO" id="GO:0005634">
    <property type="term" value="C:nucleus"/>
    <property type="evidence" value="ECO:0007669"/>
    <property type="project" value="UniProtKB-SubCell"/>
</dbReference>
<evidence type="ECO:0000256" key="6">
    <source>
        <dbReference type="ARBA" id="ARBA00022703"/>
    </source>
</evidence>
<proteinExistence type="predicted"/>
<protein>
    <recommendedName>
        <fullName evidence="11">Ubiquitin-conjugating enzyme E2 Z</fullName>
        <ecNumber evidence="3">2.3.2.23</ecNumber>
    </recommendedName>
    <alternativeName>
        <fullName evidence="12">E2 ubiquitin-conjugating enzyme Z</fullName>
    </alternativeName>
    <alternativeName>
        <fullName evidence="14">Ubiquitin carrier protein Z</fullName>
    </alternativeName>
    <alternativeName>
        <fullName evidence="13">Ubiquitin-protein ligase Z</fullName>
    </alternativeName>
</protein>
<comment type="subcellular location">
    <subcellularLocation>
        <location evidence="2">Cytoplasm</location>
    </subcellularLocation>
    <subcellularLocation>
        <location evidence="1">Nucleus</location>
    </subcellularLocation>
</comment>
<evidence type="ECO:0000256" key="14">
    <source>
        <dbReference type="ARBA" id="ARBA00042401"/>
    </source>
</evidence>
<evidence type="ECO:0000256" key="3">
    <source>
        <dbReference type="ARBA" id="ARBA00012486"/>
    </source>
</evidence>
<feature type="domain" description="UBC core" evidence="16">
    <location>
        <begin position="51"/>
        <end position="235"/>
    </location>
</feature>
<accession>A0A4Y2K534</accession>
<evidence type="ECO:0000256" key="2">
    <source>
        <dbReference type="ARBA" id="ARBA00004496"/>
    </source>
</evidence>
<keyword evidence="10" id="KW-0539">Nucleus</keyword>
<dbReference type="EMBL" id="BGPR01004137">
    <property type="protein sequence ID" value="GBM96372.1"/>
    <property type="molecule type" value="Genomic_DNA"/>
</dbReference>